<dbReference type="AlphaFoldDB" id="A0AAV6Z012"/>
<comment type="caution">
    <text evidence="1">The sequence shown here is derived from an EMBL/GenBank/DDBJ whole genome shotgun (WGS) entry which is preliminary data.</text>
</comment>
<gene>
    <name evidence="1" type="ORF">GDO81_019002</name>
</gene>
<keyword evidence="2" id="KW-1185">Reference proteome</keyword>
<accession>A0AAV6Z012</accession>
<organism evidence="1 2">
    <name type="scientific">Engystomops pustulosus</name>
    <name type="common">Tungara frog</name>
    <name type="synonym">Physalaemus pustulosus</name>
    <dbReference type="NCBI Taxonomy" id="76066"/>
    <lineage>
        <taxon>Eukaryota</taxon>
        <taxon>Metazoa</taxon>
        <taxon>Chordata</taxon>
        <taxon>Craniata</taxon>
        <taxon>Vertebrata</taxon>
        <taxon>Euteleostomi</taxon>
        <taxon>Amphibia</taxon>
        <taxon>Batrachia</taxon>
        <taxon>Anura</taxon>
        <taxon>Neobatrachia</taxon>
        <taxon>Hyloidea</taxon>
        <taxon>Leptodactylidae</taxon>
        <taxon>Leiuperinae</taxon>
        <taxon>Engystomops</taxon>
    </lineage>
</organism>
<proteinExistence type="predicted"/>
<dbReference type="EMBL" id="WNYA01009964">
    <property type="protein sequence ID" value="KAG8540585.1"/>
    <property type="molecule type" value="Genomic_DNA"/>
</dbReference>
<evidence type="ECO:0000313" key="2">
    <source>
        <dbReference type="Proteomes" id="UP000824782"/>
    </source>
</evidence>
<sequence length="80" mass="8595">MMGNLLYKKTLKNTEKTLHAGYVYSALLSRHTFRVTAPPTGGAADSSYVRTWKCLIIWGEKGDNTTSTTHSCSQGGGAGV</sequence>
<protein>
    <submittedName>
        <fullName evidence="1">Uncharacterized protein</fullName>
    </submittedName>
</protein>
<evidence type="ECO:0000313" key="1">
    <source>
        <dbReference type="EMBL" id="KAG8540585.1"/>
    </source>
</evidence>
<name>A0AAV6Z012_ENGPU</name>
<dbReference type="Proteomes" id="UP000824782">
    <property type="component" value="Unassembled WGS sequence"/>
</dbReference>
<reference evidence="1" key="1">
    <citation type="thesis" date="2020" institute="ProQuest LLC" country="789 East Eisenhower Parkway, Ann Arbor, MI, USA">
        <title>Comparative Genomics and Chromosome Evolution.</title>
        <authorList>
            <person name="Mudd A.B."/>
        </authorList>
    </citation>
    <scope>NUCLEOTIDE SEQUENCE</scope>
    <source>
        <strain evidence="1">237g6f4</strain>
        <tissue evidence="1">Blood</tissue>
    </source>
</reference>